<evidence type="ECO:0000256" key="2">
    <source>
        <dbReference type="SAM" id="MobiDB-lite"/>
    </source>
</evidence>
<accession>A0AAN6J045</accession>
<comment type="similarity">
    <text evidence="1">Belongs to the TCP11 family.</text>
</comment>
<dbReference type="Pfam" id="PF05794">
    <property type="entry name" value="Tcp11"/>
    <property type="match status" value="1"/>
</dbReference>
<dbReference type="GO" id="GO:0010737">
    <property type="term" value="P:protein kinase A signaling"/>
    <property type="evidence" value="ECO:0007669"/>
    <property type="project" value="TreeGrafter"/>
</dbReference>
<name>A0AAN6J045_EXODE</name>
<organism evidence="3 4">
    <name type="scientific">Exophiala dermatitidis</name>
    <name type="common">Black yeast-like fungus</name>
    <name type="synonym">Wangiella dermatitidis</name>
    <dbReference type="NCBI Taxonomy" id="5970"/>
    <lineage>
        <taxon>Eukaryota</taxon>
        <taxon>Fungi</taxon>
        <taxon>Dikarya</taxon>
        <taxon>Ascomycota</taxon>
        <taxon>Pezizomycotina</taxon>
        <taxon>Eurotiomycetes</taxon>
        <taxon>Chaetothyriomycetidae</taxon>
        <taxon>Chaetothyriales</taxon>
        <taxon>Herpotrichiellaceae</taxon>
        <taxon>Exophiala</taxon>
    </lineage>
</organism>
<sequence length="662" mass="75138">METDQEDPAGAPGEVRGDSITGRHQPAEHTDHEFTELSSPSDSPAMKSSSCPRVDLPSARAGPAENDVDIPCKPSSVPHTICDQDPQLSFQCVDVQSGGGTEYHNLPYNHFSRSIPVPPCTSIPEQHALVNAMADPPVTTRYLEEIDIARLSENVVLRNEINYDPNPRFSFEERDRKEYVRGKSREYWLSLKAELKILYQHGWPPSCADCQAICSPARPTPRHFESRLPNMFTNLKELLDDSLPEAEKDQLAQYLDVPFLLQELSHGLMDVARFADWVSRLLMSHCAPFRDAHAQFMSRKIREGAENRDFQVLVEGIESLFELLKLMKLDSAHYQVNRLRGALIDDTVNFQQHVFRERLEGAWLDGREHWGWLQGHAVNHHARCSIAGRRLNDLPYVSLIHGLVDTCFGGNRIPDTLAYDAVRLQRLGAQMHELTCLEVCLDVFEGLVRKLNQWRSNLGHMLPGLRMRLLILTDGVSSLEVSKIQQWWEHREEAIAGELTRAAFEVCGKPLDSISHADTADTAHLLAAALQREWTEHEIGIKLCRTLEEHAFFYVQQYRELSPMSIFMAQQRMRRLYPQPQGYRLPDIALMASLLGHISVIHWRVFADLIYLHRNYGKEPSDEGGSTDEYYTSPDDTVMDGDPGSNDPSAAENERPLIETPP</sequence>
<protein>
    <submittedName>
        <fullName evidence="3">Protein SOSEKI 1</fullName>
    </submittedName>
</protein>
<feature type="compositionally biased region" description="Low complexity" evidence="2">
    <location>
        <begin position="38"/>
        <end position="52"/>
    </location>
</feature>
<reference evidence="3" key="1">
    <citation type="submission" date="2023-01" db="EMBL/GenBank/DDBJ databases">
        <title>Exophiala dermititidis isolated from Cystic Fibrosis Patient.</title>
        <authorList>
            <person name="Kurbessoian T."/>
            <person name="Crocker A."/>
            <person name="Murante D."/>
            <person name="Hogan D.A."/>
            <person name="Stajich J.E."/>
        </authorList>
    </citation>
    <scope>NUCLEOTIDE SEQUENCE</scope>
    <source>
        <strain evidence="3">Ex8</strain>
    </source>
</reference>
<feature type="region of interest" description="Disordered" evidence="2">
    <location>
        <begin position="1"/>
        <end position="70"/>
    </location>
</feature>
<dbReference type="InterPro" id="IPR008862">
    <property type="entry name" value="Tcp11"/>
</dbReference>
<evidence type="ECO:0000256" key="1">
    <source>
        <dbReference type="ARBA" id="ARBA00010954"/>
    </source>
</evidence>
<dbReference type="Proteomes" id="UP001161757">
    <property type="component" value="Unassembled WGS sequence"/>
</dbReference>
<dbReference type="PANTHER" id="PTHR12832">
    <property type="entry name" value="TESTIS-SPECIFIC PROTEIN PBS13 T-COMPLEX 11"/>
    <property type="match status" value="1"/>
</dbReference>
<comment type="caution">
    <text evidence="3">The sequence shown here is derived from an EMBL/GenBank/DDBJ whole genome shotgun (WGS) entry which is preliminary data.</text>
</comment>
<dbReference type="AlphaFoldDB" id="A0AAN6J045"/>
<feature type="region of interest" description="Disordered" evidence="2">
    <location>
        <begin position="617"/>
        <end position="662"/>
    </location>
</feature>
<dbReference type="PANTHER" id="PTHR12832:SF11">
    <property type="entry name" value="LD23868P"/>
    <property type="match status" value="1"/>
</dbReference>
<evidence type="ECO:0000313" key="4">
    <source>
        <dbReference type="Proteomes" id="UP001161757"/>
    </source>
</evidence>
<proteinExistence type="inferred from homology"/>
<gene>
    <name evidence="3" type="primary">SOK1</name>
    <name evidence="3" type="ORF">HRR80_003255</name>
</gene>
<evidence type="ECO:0000313" key="3">
    <source>
        <dbReference type="EMBL" id="KAJ8993226.1"/>
    </source>
</evidence>
<dbReference type="EMBL" id="JAJGCB010000004">
    <property type="protein sequence ID" value="KAJ8993226.1"/>
    <property type="molecule type" value="Genomic_DNA"/>
</dbReference>
<feature type="compositionally biased region" description="Basic and acidic residues" evidence="2">
    <location>
        <begin position="25"/>
        <end position="35"/>
    </location>
</feature>
<feature type="compositionally biased region" description="Basic and acidic residues" evidence="2">
    <location>
        <begin position="652"/>
        <end position="662"/>
    </location>
</feature>